<dbReference type="InterPro" id="IPR036291">
    <property type="entry name" value="NAD(P)-bd_dom_sf"/>
</dbReference>
<dbReference type="Pfam" id="PF00107">
    <property type="entry name" value="ADH_zinc_N"/>
    <property type="match status" value="1"/>
</dbReference>
<dbReference type="AlphaFoldDB" id="A0A517XYD8"/>
<keyword evidence="1" id="KW-0479">Metal-binding</keyword>
<protein>
    <submittedName>
        <fullName evidence="5">L-galactonate oxidoreductase</fullName>
        <ecNumber evidence="5">1.1.1.-</ecNumber>
    </submittedName>
</protein>
<keyword evidence="6" id="KW-1185">Reference proteome</keyword>
<evidence type="ECO:0000256" key="2">
    <source>
        <dbReference type="ARBA" id="ARBA00022833"/>
    </source>
</evidence>
<organism evidence="5 6">
    <name type="scientific">Urbifossiella limnaea</name>
    <dbReference type="NCBI Taxonomy" id="2528023"/>
    <lineage>
        <taxon>Bacteria</taxon>
        <taxon>Pseudomonadati</taxon>
        <taxon>Planctomycetota</taxon>
        <taxon>Planctomycetia</taxon>
        <taxon>Gemmatales</taxon>
        <taxon>Gemmataceae</taxon>
        <taxon>Urbifossiella</taxon>
    </lineage>
</organism>
<keyword evidence="3 5" id="KW-0560">Oxidoreductase</keyword>
<dbReference type="InterPro" id="IPR013149">
    <property type="entry name" value="ADH-like_C"/>
</dbReference>
<sequence length="342" mass="37138">MKALQLEQPKQFRFIDIPEPPPPGPGEAVVRVSRVGVCGTDYSGYLGKMPFFSYPRIPGHELGVEVLAVGPGVTNVKPGDRAAVEPYINCQNCYSCARGHTNACENHQTLGVHCDGGLRPRFTIPARKLHVSEKLTFEQLALVETLGIGLHAVNRANPKADETVLVIGAGPIGLSVIEFAKLAGSRVVVMDLNEQRLAFARDKMGVCDTLLSKGDFDADVKAFTDLTAGKLGNVVVDATGSAKSMSSAYHYVGFAGRLVWVGITQDQLGFTQPLMHRREMTFLASRNALSPEFTRIIRLIEGGMLDTRPWITHTAPFDAVLDVFPTWLKPETGVVKAVVEIN</sequence>
<name>A0A517XYD8_9BACT</name>
<evidence type="ECO:0000256" key="3">
    <source>
        <dbReference type="ARBA" id="ARBA00023002"/>
    </source>
</evidence>
<accession>A0A517XYD8</accession>
<evidence type="ECO:0000259" key="4">
    <source>
        <dbReference type="SMART" id="SM00829"/>
    </source>
</evidence>
<dbReference type="PANTHER" id="PTHR43401">
    <property type="entry name" value="L-THREONINE 3-DEHYDROGENASE"/>
    <property type="match status" value="1"/>
</dbReference>
<evidence type="ECO:0000313" key="5">
    <source>
        <dbReference type="EMBL" id="QDU22512.1"/>
    </source>
</evidence>
<dbReference type="GO" id="GO:0046872">
    <property type="term" value="F:metal ion binding"/>
    <property type="evidence" value="ECO:0007669"/>
    <property type="project" value="UniProtKB-KW"/>
</dbReference>
<keyword evidence="2" id="KW-0862">Zinc</keyword>
<dbReference type="KEGG" id="uli:ETAA1_44940"/>
<dbReference type="RefSeq" id="WP_145242305.1">
    <property type="nucleotide sequence ID" value="NZ_CP036273.1"/>
</dbReference>
<dbReference type="SUPFAM" id="SSF50129">
    <property type="entry name" value="GroES-like"/>
    <property type="match status" value="1"/>
</dbReference>
<dbReference type="InterPro" id="IPR020843">
    <property type="entry name" value="ER"/>
</dbReference>
<reference evidence="5 6" key="1">
    <citation type="submission" date="2019-02" db="EMBL/GenBank/DDBJ databases">
        <title>Deep-cultivation of Planctomycetes and their phenomic and genomic characterization uncovers novel biology.</title>
        <authorList>
            <person name="Wiegand S."/>
            <person name="Jogler M."/>
            <person name="Boedeker C."/>
            <person name="Pinto D."/>
            <person name="Vollmers J."/>
            <person name="Rivas-Marin E."/>
            <person name="Kohn T."/>
            <person name="Peeters S.H."/>
            <person name="Heuer A."/>
            <person name="Rast P."/>
            <person name="Oberbeckmann S."/>
            <person name="Bunk B."/>
            <person name="Jeske O."/>
            <person name="Meyerdierks A."/>
            <person name="Storesund J.E."/>
            <person name="Kallscheuer N."/>
            <person name="Luecker S."/>
            <person name="Lage O.M."/>
            <person name="Pohl T."/>
            <person name="Merkel B.J."/>
            <person name="Hornburger P."/>
            <person name="Mueller R.-W."/>
            <person name="Bruemmer F."/>
            <person name="Labrenz M."/>
            <person name="Spormann A.M."/>
            <person name="Op den Camp H."/>
            <person name="Overmann J."/>
            <person name="Amann R."/>
            <person name="Jetten M.S.M."/>
            <person name="Mascher T."/>
            <person name="Medema M.H."/>
            <person name="Devos D.P."/>
            <person name="Kaster A.-K."/>
            <person name="Ovreas L."/>
            <person name="Rohde M."/>
            <person name="Galperin M.Y."/>
            <person name="Jogler C."/>
        </authorList>
    </citation>
    <scope>NUCLEOTIDE SEQUENCE [LARGE SCALE GENOMIC DNA]</scope>
    <source>
        <strain evidence="5 6">ETA_A1</strain>
    </source>
</reference>
<dbReference type="GO" id="GO:0016491">
    <property type="term" value="F:oxidoreductase activity"/>
    <property type="evidence" value="ECO:0007669"/>
    <property type="project" value="UniProtKB-KW"/>
</dbReference>
<evidence type="ECO:0000313" key="6">
    <source>
        <dbReference type="Proteomes" id="UP000319576"/>
    </source>
</evidence>
<dbReference type="EC" id="1.1.1.-" evidence="5"/>
<dbReference type="Gene3D" id="3.90.180.10">
    <property type="entry name" value="Medium-chain alcohol dehydrogenases, catalytic domain"/>
    <property type="match status" value="1"/>
</dbReference>
<dbReference type="SUPFAM" id="SSF51735">
    <property type="entry name" value="NAD(P)-binding Rossmann-fold domains"/>
    <property type="match status" value="1"/>
</dbReference>
<dbReference type="SMART" id="SM00829">
    <property type="entry name" value="PKS_ER"/>
    <property type="match status" value="1"/>
</dbReference>
<dbReference type="Proteomes" id="UP000319576">
    <property type="component" value="Chromosome"/>
</dbReference>
<gene>
    <name evidence="5" type="primary">yjjN</name>
    <name evidence="5" type="ORF">ETAA1_44940</name>
</gene>
<evidence type="ECO:0000256" key="1">
    <source>
        <dbReference type="ARBA" id="ARBA00022723"/>
    </source>
</evidence>
<dbReference type="Pfam" id="PF08240">
    <property type="entry name" value="ADH_N"/>
    <property type="match status" value="1"/>
</dbReference>
<proteinExistence type="predicted"/>
<dbReference type="CDD" id="cd08261">
    <property type="entry name" value="Zn_ADH7"/>
    <property type="match status" value="1"/>
</dbReference>
<feature type="domain" description="Enoyl reductase (ER)" evidence="4">
    <location>
        <begin position="7"/>
        <end position="339"/>
    </location>
</feature>
<dbReference type="InterPro" id="IPR011032">
    <property type="entry name" value="GroES-like_sf"/>
</dbReference>
<dbReference type="PANTHER" id="PTHR43401:SF2">
    <property type="entry name" value="L-THREONINE 3-DEHYDROGENASE"/>
    <property type="match status" value="1"/>
</dbReference>
<dbReference type="InterPro" id="IPR050129">
    <property type="entry name" value="Zn_alcohol_dh"/>
</dbReference>
<dbReference type="OrthoDB" id="239596at2"/>
<dbReference type="EMBL" id="CP036273">
    <property type="protein sequence ID" value="QDU22512.1"/>
    <property type="molecule type" value="Genomic_DNA"/>
</dbReference>
<dbReference type="Gene3D" id="3.40.50.720">
    <property type="entry name" value="NAD(P)-binding Rossmann-like Domain"/>
    <property type="match status" value="1"/>
</dbReference>
<dbReference type="InterPro" id="IPR013154">
    <property type="entry name" value="ADH-like_N"/>
</dbReference>